<proteinExistence type="predicted"/>
<dbReference type="Proteomes" id="UP001287445">
    <property type="component" value="Unassembled WGS sequence"/>
</dbReference>
<dbReference type="EMBL" id="JAWWMZ010000010">
    <property type="protein sequence ID" value="MDX4956242.1"/>
    <property type="molecule type" value="Genomic_DNA"/>
</dbReference>
<protein>
    <recommendedName>
        <fullName evidence="3">GpW family protein</fullName>
    </recommendedName>
</protein>
<evidence type="ECO:0000313" key="1">
    <source>
        <dbReference type="EMBL" id="MDX4956242.1"/>
    </source>
</evidence>
<name>A0AAJ2R6W3_DELAC</name>
<reference evidence="1" key="1">
    <citation type="submission" date="2023-11" db="EMBL/GenBank/DDBJ databases">
        <title>Identification and selenium tolerance of Delftia acidovorans R3-25.</title>
        <authorList>
            <person name="Zhang S."/>
            <person name="Liu Y."/>
            <person name="Guo Y."/>
        </authorList>
    </citation>
    <scope>NUCLEOTIDE SEQUENCE</scope>
    <source>
        <strain evidence="1">R3-25</strain>
    </source>
</reference>
<dbReference type="NCBIfam" id="NF047331">
    <property type="entry name" value="phage_HTJ"/>
    <property type="match status" value="1"/>
</dbReference>
<evidence type="ECO:0000313" key="2">
    <source>
        <dbReference type="Proteomes" id="UP001287445"/>
    </source>
</evidence>
<dbReference type="RefSeq" id="WP_319075663.1">
    <property type="nucleotide sequence ID" value="NZ_JAWWMZ010000010.1"/>
</dbReference>
<comment type="caution">
    <text evidence="1">The sequence shown here is derived from an EMBL/GenBank/DDBJ whole genome shotgun (WGS) entry which is preliminary data.</text>
</comment>
<accession>A0AAJ2R6W3</accession>
<sequence>MSTTTEDAATLRGYVNALNKAIARGARSVTLGGQTIIYNTTESLMKARNDMQAQLAAVERAASSQKVSRQNYAVYGGRDF</sequence>
<organism evidence="1 2">
    <name type="scientific">Delftia acidovorans</name>
    <name type="common">Pseudomonas acidovorans</name>
    <name type="synonym">Comamonas acidovorans</name>
    <dbReference type="NCBI Taxonomy" id="80866"/>
    <lineage>
        <taxon>Bacteria</taxon>
        <taxon>Pseudomonadati</taxon>
        <taxon>Pseudomonadota</taxon>
        <taxon>Betaproteobacteria</taxon>
        <taxon>Burkholderiales</taxon>
        <taxon>Comamonadaceae</taxon>
        <taxon>Delftia</taxon>
    </lineage>
</organism>
<dbReference type="AlphaFoldDB" id="A0AAJ2R6W3"/>
<evidence type="ECO:0008006" key="3">
    <source>
        <dbReference type="Google" id="ProtNLM"/>
    </source>
</evidence>
<gene>
    <name evidence="1" type="ORF">SGN30_22740</name>
</gene>